<keyword evidence="1" id="KW-0472">Membrane</keyword>
<feature type="transmembrane region" description="Helical" evidence="1">
    <location>
        <begin position="49"/>
        <end position="73"/>
    </location>
</feature>
<comment type="caution">
    <text evidence="3">The sequence shown here is derived from an EMBL/GenBank/DDBJ whole genome shotgun (WGS) entry which is preliminary data.</text>
</comment>
<sequence length="500" mass="58678">MVKKIGNHYDLEKRSERFFYRFFEILPGFLSWATLISVIILSWQWPLGVALFIIIFDLYWLAKIGYLSVHLIVSYCRIKKSLKIDWGKKCCRDFYHLIILPFYKEDLNVLRSTFDALIKSTYPLNKMFVVLALEERAGKQALKCAETIEQEFGSNFFKFLITRHPADISGELAGKGSNESWAGRQAKKLIDQLKLDYNKIICSVFDIDTCVHEQYFSCLTYNFQGQKNSHQYSYQPIAMYHNNLWDSPALMRVIAISNSFWQMMQQERPEKLCTFSSHSMSFKTVVEIGFWQENIVSEDSRIFFQCLFYFKGRYKVVPLFIPVYMDTVLCSSYWQSIKNQYKQQRRWAWGCENIPWVLYHSLKTKNMSWGIKLRHCFDQIEGFYSWATTSLIIFALGWLPVLLGGKSFNQTVLAFNLPKLTSWIMTLSMVGMIISAAISMLLLPEKPKRHKKYKFAFMLLQWFLLPITVTLFGSIPALEAQTRLMLGKYMGFFVTPKTRK</sequence>
<name>A0A2G9YER0_9BACT</name>
<accession>A0A2G9YER0</accession>
<evidence type="ECO:0000313" key="3">
    <source>
        <dbReference type="EMBL" id="PIP17213.1"/>
    </source>
</evidence>
<dbReference type="PANTHER" id="PTHR36851">
    <property type="entry name" value="UNNAMED PRODUCT"/>
    <property type="match status" value="1"/>
</dbReference>
<evidence type="ECO:0000259" key="2">
    <source>
        <dbReference type="Pfam" id="PF13632"/>
    </source>
</evidence>
<feature type="domain" description="Glycosyltransferase 2-like" evidence="2">
    <location>
        <begin position="205"/>
        <end position="393"/>
    </location>
</feature>
<gene>
    <name evidence="3" type="ORF">COX44_01080</name>
</gene>
<proteinExistence type="predicted"/>
<protein>
    <recommendedName>
        <fullName evidence="2">Glycosyltransferase 2-like domain-containing protein</fullName>
    </recommendedName>
</protein>
<keyword evidence="1" id="KW-1133">Transmembrane helix</keyword>
<dbReference type="AlphaFoldDB" id="A0A2G9YER0"/>
<evidence type="ECO:0000256" key="1">
    <source>
        <dbReference type="SAM" id="Phobius"/>
    </source>
</evidence>
<evidence type="ECO:0000313" key="4">
    <source>
        <dbReference type="Proteomes" id="UP000231480"/>
    </source>
</evidence>
<feature type="transmembrane region" description="Helical" evidence="1">
    <location>
        <begin position="423"/>
        <end position="443"/>
    </location>
</feature>
<feature type="transmembrane region" description="Helical" evidence="1">
    <location>
        <begin position="21"/>
        <end position="43"/>
    </location>
</feature>
<dbReference type="EMBL" id="PCRH01000024">
    <property type="protein sequence ID" value="PIP17213.1"/>
    <property type="molecule type" value="Genomic_DNA"/>
</dbReference>
<dbReference type="InterPro" id="IPR029044">
    <property type="entry name" value="Nucleotide-diphossugar_trans"/>
</dbReference>
<dbReference type="InterPro" id="IPR001173">
    <property type="entry name" value="Glyco_trans_2-like"/>
</dbReference>
<dbReference type="Proteomes" id="UP000231480">
    <property type="component" value="Unassembled WGS sequence"/>
</dbReference>
<keyword evidence="1" id="KW-0812">Transmembrane</keyword>
<dbReference type="PANTHER" id="PTHR36851:SF1">
    <property type="entry name" value="GLYCO_TRANS_2-LIKE DOMAIN-CONTAINING PROTEIN"/>
    <property type="match status" value="1"/>
</dbReference>
<organism evidence="3 4">
    <name type="scientific">Candidatus Portnoybacteria bacterium CG23_combo_of_CG06-09_8_20_14_all_37_13</name>
    <dbReference type="NCBI Taxonomy" id="1974819"/>
    <lineage>
        <taxon>Bacteria</taxon>
        <taxon>Candidatus Portnoyibacteriota</taxon>
    </lineage>
</organism>
<feature type="transmembrane region" description="Helical" evidence="1">
    <location>
        <begin position="455"/>
        <end position="478"/>
    </location>
</feature>
<dbReference type="Pfam" id="PF13632">
    <property type="entry name" value="Glyco_trans_2_3"/>
    <property type="match status" value="1"/>
</dbReference>
<feature type="transmembrane region" description="Helical" evidence="1">
    <location>
        <begin position="383"/>
        <end position="403"/>
    </location>
</feature>
<dbReference type="Gene3D" id="3.90.550.10">
    <property type="entry name" value="Spore Coat Polysaccharide Biosynthesis Protein SpsA, Chain A"/>
    <property type="match status" value="1"/>
</dbReference>
<reference evidence="3 4" key="1">
    <citation type="submission" date="2017-09" db="EMBL/GenBank/DDBJ databases">
        <title>Depth-based differentiation of microbial function through sediment-hosted aquifers and enrichment of novel symbionts in the deep terrestrial subsurface.</title>
        <authorList>
            <person name="Probst A.J."/>
            <person name="Ladd B."/>
            <person name="Jarett J.K."/>
            <person name="Geller-Mcgrath D.E."/>
            <person name="Sieber C.M."/>
            <person name="Emerson J.B."/>
            <person name="Anantharaman K."/>
            <person name="Thomas B.C."/>
            <person name="Malmstrom R."/>
            <person name="Stieglmeier M."/>
            <person name="Klingl A."/>
            <person name="Woyke T."/>
            <person name="Ryan C.M."/>
            <person name="Banfield J.F."/>
        </authorList>
    </citation>
    <scope>NUCLEOTIDE SEQUENCE [LARGE SCALE GENOMIC DNA]</scope>
    <source>
        <strain evidence="3">CG23_combo_of_CG06-09_8_20_14_all_37_13</strain>
    </source>
</reference>